<evidence type="ECO:0000256" key="11">
    <source>
        <dbReference type="SAM" id="Phobius"/>
    </source>
</evidence>
<evidence type="ECO:0000313" key="13">
    <source>
        <dbReference type="EMBL" id="GJJ07563.1"/>
    </source>
</evidence>
<name>A0AAV5A248_9AGAM</name>
<feature type="region of interest" description="Disordered" evidence="10">
    <location>
        <begin position="341"/>
        <end position="386"/>
    </location>
</feature>
<sequence length="386" mass="45984">MPLNVGFWSDIKTMRWMRVPASSFKMIFYPSLLFFNFSLLQRLGIVPSDIPNPIRPLLLISHRIPSSPDSDPMYQKGYCDLLFVAFYVIVWSFVRQSLTFYVLHPIARYYGIKKQSKLDRFAEQGYALIYFLFMTVYGTAVMSTSKIWWYKTEHFWLDYPHWEMTPLAKSYYLLHSAYWTQQLLVLALRLEKPRKDFTELVIHHIVTLWLIGWSYLVNMTRIGNAVFLSMDVSDVFLALTKLANYLEFERTKTTVFLVFLVVWTYFRHYLNLKILWSVWFEFDLVPEFAKRWSPEDGVWFPYWMKYQIFSPLVLLQLVNLFWYFLIWRILIRALTSSKLDDVRSDDEDGEGGEEEIRSQTRYEDGNLPNGVSNRAGRIVVKTEDDD</sequence>
<feature type="transmembrane region" description="Helical" evidence="11">
    <location>
        <begin position="200"/>
        <end position="216"/>
    </location>
</feature>
<feature type="compositionally biased region" description="Acidic residues" evidence="10">
    <location>
        <begin position="343"/>
        <end position="353"/>
    </location>
</feature>
<feature type="domain" description="TLC" evidence="12">
    <location>
        <begin position="116"/>
        <end position="335"/>
    </location>
</feature>
<proteinExistence type="inferred from homology"/>
<dbReference type="PROSITE" id="PS50922">
    <property type="entry name" value="TLC"/>
    <property type="match status" value="1"/>
</dbReference>
<feature type="compositionally biased region" description="Basic and acidic residues" evidence="10">
    <location>
        <begin position="354"/>
        <end position="364"/>
    </location>
</feature>
<keyword evidence="7 9" id="KW-0472">Membrane</keyword>
<keyword evidence="6 11" id="KW-1133">Transmembrane helix</keyword>
<dbReference type="GO" id="GO:0050291">
    <property type="term" value="F:sphingosine N-acyltransferase activity"/>
    <property type="evidence" value="ECO:0007669"/>
    <property type="project" value="InterPro"/>
</dbReference>
<evidence type="ECO:0000256" key="2">
    <source>
        <dbReference type="ARBA" id="ARBA00009808"/>
    </source>
</evidence>
<dbReference type="GO" id="GO:0005789">
    <property type="term" value="C:endoplasmic reticulum membrane"/>
    <property type="evidence" value="ECO:0007669"/>
    <property type="project" value="UniProtKB-SubCell"/>
</dbReference>
<keyword evidence="8" id="KW-0325">Glycoprotein</keyword>
<dbReference type="InterPro" id="IPR016439">
    <property type="entry name" value="Lag1/Lac1-like"/>
</dbReference>
<accession>A0AAV5A248</accession>
<dbReference type="GO" id="GO:0046513">
    <property type="term" value="P:ceramide biosynthetic process"/>
    <property type="evidence" value="ECO:0007669"/>
    <property type="project" value="InterPro"/>
</dbReference>
<evidence type="ECO:0000256" key="1">
    <source>
        <dbReference type="ARBA" id="ARBA00004477"/>
    </source>
</evidence>
<keyword evidence="14" id="KW-1185">Reference proteome</keyword>
<keyword evidence="4 9" id="KW-0812">Transmembrane</keyword>
<dbReference type="PIRSF" id="PIRSF005225">
    <property type="entry name" value="LAG1_LAC1"/>
    <property type="match status" value="1"/>
</dbReference>
<comment type="subcellular location">
    <subcellularLocation>
        <location evidence="1">Endoplasmic reticulum membrane</location>
        <topology evidence="1">Multi-pass membrane protein</topology>
    </subcellularLocation>
</comment>
<organism evidence="13 14">
    <name type="scientific">Clathrus columnatus</name>
    <dbReference type="NCBI Taxonomy" id="1419009"/>
    <lineage>
        <taxon>Eukaryota</taxon>
        <taxon>Fungi</taxon>
        <taxon>Dikarya</taxon>
        <taxon>Basidiomycota</taxon>
        <taxon>Agaricomycotina</taxon>
        <taxon>Agaricomycetes</taxon>
        <taxon>Phallomycetidae</taxon>
        <taxon>Phallales</taxon>
        <taxon>Clathraceae</taxon>
        <taxon>Clathrus</taxon>
    </lineage>
</organism>
<keyword evidence="3" id="KW-0808">Transferase</keyword>
<dbReference type="AlphaFoldDB" id="A0AAV5A248"/>
<keyword evidence="5" id="KW-0256">Endoplasmic reticulum</keyword>
<evidence type="ECO:0000256" key="5">
    <source>
        <dbReference type="ARBA" id="ARBA00022824"/>
    </source>
</evidence>
<feature type="transmembrane region" description="Helical" evidence="11">
    <location>
        <begin position="81"/>
        <end position="104"/>
    </location>
</feature>
<evidence type="ECO:0000256" key="7">
    <source>
        <dbReference type="ARBA" id="ARBA00023136"/>
    </source>
</evidence>
<evidence type="ECO:0000256" key="9">
    <source>
        <dbReference type="PROSITE-ProRule" id="PRU00205"/>
    </source>
</evidence>
<gene>
    <name evidence="13" type="ORF">Clacol_001765</name>
</gene>
<evidence type="ECO:0000256" key="8">
    <source>
        <dbReference type="ARBA" id="ARBA00023180"/>
    </source>
</evidence>
<dbReference type="InterPro" id="IPR006634">
    <property type="entry name" value="TLC-dom"/>
</dbReference>
<feature type="transmembrane region" description="Helical" evidence="11">
    <location>
        <begin position="125"/>
        <end position="150"/>
    </location>
</feature>
<feature type="transmembrane region" description="Helical" evidence="11">
    <location>
        <begin position="254"/>
        <end position="270"/>
    </location>
</feature>
<dbReference type="Pfam" id="PF03798">
    <property type="entry name" value="TRAM_LAG1_CLN8"/>
    <property type="match status" value="1"/>
</dbReference>
<evidence type="ECO:0000256" key="6">
    <source>
        <dbReference type="ARBA" id="ARBA00022989"/>
    </source>
</evidence>
<reference evidence="13" key="1">
    <citation type="submission" date="2021-10" db="EMBL/GenBank/DDBJ databases">
        <title>De novo Genome Assembly of Clathrus columnatus (Basidiomycota, Fungi) Using Illumina and Nanopore Sequence Data.</title>
        <authorList>
            <person name="Ogiso-Tanaka E."/>
            <person name="Itagaki H."/>
            <person name="Hosoya T."/>
            <person name="Hosaka K."/>
        </authorList>
    </citation>
    <scope>NUCLEOTIDE SEQUENCE</scope>
    <source>
        <strain evidence="13">MO-923</strain>
    </source>
</reference>
<feature type="transmembrane region" description="Helical" evidence="11">
    <location>
        <begin position="308"/>
        <end position="330"/>
    </location>
</feature>
<evidence type="ECO:0000256" key="3">
    <source>
        <dbReference type="ARBA" id="ARBA00022679"/>
    </source>
</evidence>
<dbReference type="Proteomes" id="UP001050691">
    <property type="component" value="Unassembled WGS sequence"/>
</dbReference>
<evidence type="ECO:0000256" key="10">
    <source>
        <dbReference type="SAM" id="MobiDB-lite"/>
    </source>
</evidence>
<evidence type="ECO:0000256" key="4">
    <source>
        <dbReference type="ARBA" id="ARBA00022692"/>
    </source>
</evidence>
<dbReference type="SMART" id="SM00724">
    <property type="entry name" value="TLC"/>
    <property type="match status" value="1"/>
</dbReference>
<dbReference type="PANTHER" id="PTHR12560:SF11">
    <property type="entry name" value="CERAMIDE SYNTHASE LAC1-RELATED"/>
    <property type="match status" value="1"/>
</dbReference>
<dbReference type="EMBL" id="BPWL01000002">
    <property type="protein sequence ID" value="GJJ07563.1"/>
    <property type="molecule type" value="Genomic_DNA"/>
</dbReference>
<protein>
    <recommendedName>
        <fullName evidence="12">TLC domain-containing protein</fullName>
    </recommendedName>
</protein>
<comment type="caution">
    <text evidence="13">The sequence shown here is derived from an EMBL/GenBank/DDBJ whole genome shotgun (WGS) entry which is preliminary data.</text>
</comment>
<evidence type="ECO:0000313" key="14">
    <source>
        <dbReference type="Proteomes" id="UP001050691"/>
    </source>
</evidence>
<dbReference type="PANTHER" id="PTHR12560">
    <property type="entry name" value="LONGEVITY ASSURANCE FACTOR 1 LAG1"/>
    <property type="match status" value="1"/>
</dbReference>
<comment type="similarity">
    <text evidence="2">Belongs to the sphingosine N-acyltransferase family.</text>
</comment>
<evidence type="ECO:0000259" key="12">
    <source>
        <dbReference type="PROSITE" id="PS50922"/>
    </source>
</evidence>